<evidence type="ECO:0000256" key="2">
    <source>
        <dbReference type="ARBA" id="ARBA00023054"/>
    </source>
</evidence>
<organism evidence="4 5">
    <name type="scientific">Mixta calida</name>
    <dbReference type="NCBI Taxonomy" id="665913"/>
    <lineage>
        <taxon>Bacteria</taxon>
        <taxon>Pseudomonadati</taxon>
        <taxon>Pseudomonadota</taxon>
        <taxon>Gammaproteobacteria</taxon>
        <taxon>Enterobacterales</taxon>
        <taxon>Erwiniaceae</taxon>
        <taxon>Mixta</taxon>
    </lineage>
</organism>
<dbReference type="Gene3D" id="1.10.287.470">
    <property type="entry name" value="Helix hairpin bin"/>
    <property type="match status" value="1"/>
</dbReference>
<protein>
    <submittedName>
        <fullName evidence="4">Secretion protein HlyD</fullName>
    </submittedName>
</protein>
<dbReference type="PANTHER" id="PTHR32347:SF23">
    <property type="entry name" value="BLL5650 PROTEIN"/>
    <property type="match status" value="1"/>
</dbReference>
<dbReference type="SUPFAM" id="SSF111369">
    <property type="entry name" value="HlyD-like secretion proteins"/>
    <property type="match status" value="1"/>
</dbReference>
<evidence type="ECO:0000256" key="1">
    <source>
        <dbReference type="ARBA" id="ARBA00004196"/>
    </source>
</evidence>
<evidence type="ECO:0000313" key="4">
    <source>
        <dbReference type="EMBL" id="AUY26997.1"/>
    </source>
</evidence>
<dbReference type="Proteomes" id="UP000237673">
    <property type="component" value="Chromosome"/>
</dbReference>
<keyword evidence="5" id="KW-1185">Reference proteome</keyword>
<keyword evidence="2 3" id="KW-0175">Coiled coil</keyword>
<feature type="coiled-coil region" evidence="3">
    <location>
        <begin position="75"/>
        <end position="128"/>
    </location>
</feature>
<gene>
    <name evidence="4" type="ORF">C2E16_20320</name>
</gene>
<dbReference type="EMBL" id="CP026378">
    <property type="protein sequence ID" value="AUY26997.1"/>
    <property type="molecule type" value="Genomic_DNA"/>
</dbReference>
<evidence type="ECO:0000256" key="3">
    <source>
        <dbReference type="SAM" id="Coils"/>
    </source>
</evidence>
<dbReference type="InterPro" id="IPR050465">
    <property type="entry name" value="UPF0194_transport"/>
</dbReference>
<dbReference type="PRINTS" id="PR01490">
    <property type="entry name" value="RTXTOXIND"/>
</dbReference>
<name>A0ABM6S552_9GAMM</name>
<dbReference type="PANTHER" id="PTHR32347">
    <property type="entry name" value="EFFLUX SYSTEM COMPONENT YKNX-RELATED"/>
    <property type="match status" value="1"/>
</dbReference>
<sequence length="320" mass="35925">MLIARSLYLLAIIMGLSGCDGSGSFTLPGYTYGEFTYLSRPFTDKVEQLFVAKGESVKKGQKLAQMETFLAENALRVAEENVQAERALLRNLQRGERPEGIEMIEAQLERAKSAASVAKSQLDRKKRLYSEKMISVAEWEATKGEYAQKNAQVKELQHQLALKRLPARQAEITHQRSRVQAATLQRDKAAWELQQRLLTAPLDGVVYDILYQPGEMPAASKPIISLLAPENIKVRFYVPQKRLGEIRHGTRVNIICDGCKRALSGHVRYISPQAEFSPPVIYSTRRREKLLFMAEAVPVKADAPFLKTGQPVNVELVADE</sequence>
<proteinExistence type="predicted"/>
<evidence type="ECO:0000313" key="5">
    <source>
        <dbReference type="Proteomes" id="UP000237673"/>
    </source>
</evidence>
<reference evidence="4 5" key="1">
    <citation type="submission" date="2018-01" db="EMBL/GenBank/DDBJ databases">
        <title>Complete and assembled Genome of Pantoea calida DSM22759T.</title>
        <authorList>
            <person name="Stevens M.J.A."/>
            <person name="Zurfluh K."/>
            <person name="Stephan R."/>
        </authorList>
    </citation>
    <scope>NUCLEOTIDE SEQUENCE [LARGE SCALE GENOMIC DNA]</scope>
    <source>
        <strain evidence="4 5">DSM 22759</strain>
    </source>
</reference>
<dbReference type="PROSITE" id="PS51257">
    <property type="entry name" value="PROKAR_LIPOPROTEIN"/>
    <property type="match status" value="1"/>
</dbReference>
<dbReference type="Gene3D" id="2.40.30.170">
    <property type="match status" value="1"/>
</dbReference>
<dbReference type="Gene3D" id="2.40.50.100">
    <property type="match status" value="1"/>
</dbReference>
<accession>A0ABM6S552</accession>
<comment type="subcellular location">
    <subcellularLocation>
        <location evidence="1">Cell envelope</location>
    </subcellularLocation>
</comment>